<sequence length="75" mass="8043">MKGRAWRIGLKLGKVGHLTQTFNTTGEIVDSISNWVIEYPKEVVIGVVVATAFFFGGELVTAGGALLAYLASLFL</sequence>
<dbReference type="RefSeq" id="WP_185757419.1">
    <property type="nucleotide sequence ID" value="NZ_RJNZ01000009.1"/>
</dbReference>
<dbReference type="AlphaFoldDB" id="A0A3R9JIC4"/>
<organism evidence="2 3">
    <name type="scientific">Streptococcus mitis</name>
    <dbReference type="NCBI Taxonomy" id="28037"/>
    <lineage>
        <taxon>Bacteria</taxon>
        <taxon>Bacillati</taxon>
        <taxon>Bacillota</taxon>
        <taxon>Bacilli</taxon>
        <taxon>Lactobacillales</taxon>
        <taxon>Streptococcaceae</taxon>
        <taxon>Streptococcus</taxon>
        <taxon>Streptococcus mitis group</taxon>
    </lineage>
</organism>
<feature type="transmembrane region" description="Helical" evidence="1">
    <location>
        <begin position="43"/>
        <end position="70"/>
    </location>
</feature>
<keyword evidence="1" id="KW-1133">Transmembrane helix</keyword>
<keyword evidence="1" id="KW-0472">Membrane</keyword>
<dbReference type="EMBL" id="RJNZ01000009">
    <property type="protein sequence ID" value="RSI91767.1"/>
    <property type="molecule type" value="Genomic_DNA"/>
</dbReference>
<reference evidence="2 3" key="1">
    <citation type="submission" date="2018-11" db="EMBL/GenBank/DDBJ databases">
        <title>Species Designations Belie Phenotypic and Genotypic Heterogeneity in Oral Streptococci.</title>
        <authorList>
            <person name="Velsko I."/>
        </authorList>
    </citation>
    <scope>NUCLEOTIDE SEQUENCE [LARGE SCALE GENOMIC DNA]</scope>
    <source>
        <strain evidence="2 3">BCC55</strain>
    </source>
</reference>
<protein>
    <submittedName>
        <fullName evidence="2">Uncharacterized protein</fullName>
    </submittedName>
</protein>
<dbReference type="Proteomes" id="UP000267870">
    <property type="component" value="Unassembled WGS sequence"/>
</dbReference>
<name>A0A3R9JIC4_STRMT</name>
<evidence type="ECO:0000313" key="2">
    <source>
        <dbReference type="EMBL" id="RSI91767.1"/>
    </source>
</evidence>
<evidence type="ECO:0000256" key="1">
    <source>
        <dbReference type="SAM" id="Phobius"/>
    </source>
</evidence>
<gene>
    <name evidence="2" type="ORF">D8845_06520</name>
</gene>
<evidence type="ECO:0000313" key="3">
    <source>
        <dbReference type="Proteomes" id="UP000267870"/>
    </source>
</evidence>
<proteinExistence type="predicted"/>
<comment type="caution">
    <text evidence="2">The sequence shown here is derived from an EMBL/GenBank/DDBJ whole genome shotgun (WGS) entry which is preliminary data.</text>
</comment>
<keyword evidence="1" id="KW-0812">Transmembrane</keyword>
<accession>A0A3R9JIC4</accession>